<feature type="transmembrane region" description="Helical" evidence="11">
    <location>
        <begin position="273"/>
        <end position="293"/>
    </location>
</feature>
<dbReference type="PROSITE" id="PS50893">
    <property type="entry name" value="ABC_TRANSPORTER_2"/>
    <property type="match status" value="1"/>
</dbReference>
<keyword evidence="15" id="KW-1185">Reference proteome</keyword>
<dbReference type="EMBL" id="JACHMK010000001">
    <property type="protein sequence ID" value="MBB6335416.1"/>
    <property type="molecule type" value="Genomic_DNA"/>
</dbReference>
<evidence type="ECO:0000313" key="15">
    <source>
        <dbReference type="Proteomes" id="UP000617426"/>
    </source>
</evidence>
<evidence type="ECO:0000256" key="2">
    <source>
        <dbReference type="ARBA" id="ARBA00022448"/>
    </source>
</evidence>
<keyword evidence="8 11" id="KW-1133">Transmembrane helix</keyword>
<evidence type="ECO:0000313" key="14">
    <source>
        <dbReference type="EMBL" id="MBB6335416.1"/>
    </source>
</evidence>
<dbReference type="Pfam" id="PF00664">
    <property type="entry name" value="ABC_membrane"/>
    <property type="match status" value="1"/>
</dbReference>
<dbReference type="PROSITE" id="PS50929">
    <property type="entry name" value="ABC_TM1F"/>
    <property type="match status" value="1"/>
</dbReference>
<evidence type="ECO:0000256" key="5">
    <source>
        <dbReference type="ARBA" id="ARBA00022692"/>
    </source>
</evidence>
<dbReference type="GO" id="GO:0034040">
    <property type="term" value="F:ATPase-coupled lipid transmembrane transporter activity"/>
    <property type="evidence" value="ECO:0007669"/>
    <property type="project" value="TreeGrafter"/>
</dbReference>
<feature type="transmembrane region" description="Helical" evidence="11">
    <location>
        <begin position="246"/>
        <end position="267"/>
    </location>
</feature>
<dbReference type="Pfam" id="PF00005">
    <property type="entry name" value="ABC_tran"/>
    <property type="match status" value="1"/>
</dbReference>
<reference evidence="14" key="1">
    <citation type="submission" date="2020-08" db="EMBL/GenBank/DDBJ databases">
        <title>Sequencing the genomes of 1000 actinobacteria strains.</title>
        <authorList>
            <person name="Klenk H.-P."/>
        </authorList>
    </citation>
    <scope>NUCLEOTIDE SEQUENCE</scope>
    <source>
        <strain evidence="14">DSM 10695</strain>
    </source>
</reference>
<dbReference type="PROSITE" id="PS00211">
    <property type="entry name" value="ABC_TRANSPORTER_1"/>
    <property type="match status" value="1"/>
</dbReference>
<keyword evidence="2" id="KW-0813">Transport</keyword>
<dbReference type="SMART" id="SM00382">
    <property type="entry name" value="AAA"/>
    <property type="match status" value="1"/>
</dbReference>
<evidence type="ECO:0000256" key="4">
    <source>
        <dbReference type="ARBA" id="ARBA00022519"/>
    </source>
</evidence>
<evidence type="ECO:0000256" key="10">
    <source>
        <dbReference type="ARBA" id="ARBA00023455"/>
    </source>
</evidence>
<dbReference type="InterPro" id="IPR017871">
    <property type="entry name" value="ABC_transporter-like_CS"/>
</dbReference>
<gene>
    <name evidence="14" type="ORF">HD592_001981</name>
</gene>
<name>A0A923E8D0_9ACTO</name>
<feature type="transmembrane region" description="Helical" evidence="11">
    <location>
        <begin position="130"/>
        <end position="153"/>
    </location>
</feature>
<feature type="domain" description="ABC transporter" evidence="12">
    <location>
        <begin position="339"/>
        <end position="574"/>
    </location>
</feature>
<keyword evidence="7 14" id="KW-0067">ATP-binding</keyword>
<feature type="transmembrane region" description="Helical" evidence="11">
    <location>
        <begin position="56"/>
        <end position="81"/>
    </location>
</feature>
<feature type="transmembrane region" description="Helical" evidence="11">
    <location>
        <begin position="159"/>
        <end position="180"/>
    </location>
</feature>
<evidence type="ECO:0000259" key="13">
    <source>
        <dbReference type="PROSITE" id="PS50929"/>
    </source>
</evidence>
<protein>
    <submittedName>
        <fullName evidence="14">ATP-binding cassette subfamily B protein</fullName>
    </submittedName>
</protein>
<accession>A0A923E8D0</accession>
<dbReference type="AlphaFoldDB" id="A0A923E8D0"/>
<dbReference type="SUPFAM" id="SSF90123">
    <property type="entry name" value="ABC transporter transmembrane region"/>
    <property type="match status" value="1"/>
</dbReference>
<dbReference type="GO" id="GO:0140359">
    <property type="term" value="F:ABC-type transporter activity"/>
    <property type="evidence" value="ECO:0007669"/>
    <property type="project" value="InterPro"/>
</dbReference>
<dbReference type="InterPro" id="IPR027417">
    <property type="entry name" value="P-loop_NTPase"/>
</dbReference>
<dbReference type="FunFam" id="3.40.50.300:FF:000221">
    <property type="entry name" value="Multidrug ABC transporter ATP-binding protein"/>
    <property type="match status" value="1"/>
</dbReference>
<dbReference type="Proteomes" id="UP000617426">
    <property type="component" value="Unassembled WGS sequence"/>
</dbReference>
<dbReference type="InterPro" id="IPR011527">
    <property type="entry name" value="ABC1_TM_dom"/>
</dbReference>
<dbReference type="GO" id="GO:0016887">
    <property type="term" value="F:ATP hydrolysis activity"/>
    <property type="evidence" value="ECO:0007669"/>
    <property type="project" value="InterPro"/>
</dbReference>
<sequence>MNTRLTLSSLLKPVLPSIIGVFLCGFASAGFTLLSPIAVTRLALGALRGNLDSRTALFWLAMILIGFSLAHLLAGGATSYAHMVEFRFRRELRERIARHVSRLPLGWFVSESSGRIRTIIAEDVTKIHTIIAHFGVDLGAGIGTLLLGSAYLIALSWPYALILLVWLLVSLALFTVAMMLNPASGIEEFTEAEKDLSSSTVEMVDGIATVKAFGMSDSLFRRFSAALDRYTTASYEWMKGPGRPMAVLMVLISPAGMLVPVLLGGWALASAGLIEAILIVPFLLVGVALPSGLDGVIPLAHLLTQGKDAAERIGALLAEEPLPEAEHPLAIDPAAPAEVVLEDVSFRYREDAPYALRNVSARFPAGSVTAVVGPSGSGKSTLVKLIARFWDTSEGRILVSGAPIKELATPALLSQLAIVLQDGGLLSDSVTENIRLGCPDATEEEIVEAAKSALIHERILELPRGYDSVIGTEGAHFSGGEAQRLALARAFLSDSRILLLDEATAQADPHSERRIQEALGALARNRTTIVIAHRLATVVDADQILVLDQGRLVDSGTHTELLARKGVYADMWKAQQ</sequence>
<comment type="similarity">
    <text evidence="10">Belongs to the ABC transporter superfamily. Siderophore-Fe(3+) uptake transporter (SIUT) (TC 3.A.1.21) family.</text>
</comment>
<evidence type="ECO:0000256" key="3">
    <source>
        <dbReference type="ARBA" id="ARBA00022475"/>
    </source>
</evidence>
<evidence type="ECO:0000256" key="1">
    <source>
        <dbReference type="ARBA" id="ARBA00004429"/>
    </source>
</evidence>
<dbReference type="RefSeq" id="WP_184453757.1">
    <property type="nucleotide sequence ID" value="NZ_JACHMK010000001.1"/>
</dbReference>
<proteinExistence type="inferred from homology"/>
<evidence type="ECO:0000256" key="11">
    <source>
        <dbReference type="SAM" id="Phobius"/>
    </source>
</evidence>
<keyword evidence="3" id="KW-1003">Cell membrane</keyword>
<keyword evidence="4" id="KW-0997">Cell inner membrane</keyword>
<keyword evidence="9 11" id="KW-0472">Membrane</keyword>
<feature type="transmembrane region" description="Helical" evidence="11">
    <location>
        <begin position="21"/>
        <end position="44"/>
    </location>
</feature>
<dbReference type="GO" id="GO:0005886">
    <property type="term" value="C:plasma membrane"/>
    <property type="evidence" value="ECO:0007669"/>
    <property type="project" value="UniProtKB-SubCell"/>
</dbReference>
<comment type="subcellular location">
    <subcellularLocation>
        <location evidence="1">Cell inner membrane</location>
        <topology evidence="1">Multi-pass membrane protein</topology>
    </subcellularLocation>
</comment>
<dbReference type="InterPro" id="IPR003439">
    <property type="entry name" value="ABC_transporter-like_ATP-bd"/>
</dbReference>
<dbReference type="InterPro" id="IPR003593">
    <property type="entry name" value="AAA+_ATPase"/>
</dbReference>
<dbReference type="Gene3D" id="3.40.50.300">
    <property type="entry name" value="P-loop containing nucleotide triphosphate hydrolases"/>
    <property type="match status" value="1"/>
</dbReference>
<evidence type="ECO:0000256" key="9">
    <source>
        <dbReference type="ARBA" id="ARBA00023136"/>
    </source>
</evidence>
<dbReference type="PANTHER" id="PTHR24221:SF654">
    <property type="entry name" value="ATP-BINDING CASSETTE SUB-FAMILY B MEMBER 6"/>
    <property type="match status" value="1"/>
</dbReference>
<keyword evidence="5 11" id="KW-0812">Transmembrane</keyword>
<evidence type="ECO:0000256" key="8">
    <source>
        <dbReference type="ARBA" id="ARBA00022989"/>
    </source>
</evidence>
<dbReference type="PANTHER" id="PTHR24221">
    <property type="entry name" value="ATP-BINDING CASSETTE SUB-FAMILY B"/>
    <property type="match status" value="1"/>
</dbReference>
<feature type="domain" description="ABC transmembrane type-1" evidence="13">
    <location>
        <begin position="19"/>
        <end position="305"/>
    </location>
</feature>
<evidence type="ECO:0000259" key="12">
    <source>
        <dbReference type="PROSITE" id="PS50893"/>
    </source>
</evidence>
<dbReference type="GO" id="GO:0005524">
    <property type="term" value="F:ATP binding"/>
    <property type="evidence" value="ECO:0007669"/>
    <property type="project" value="UniProtKB-KW"/>
</dbReference>
<dbReference type="Gene3D" id="1.20.1560.10">
    <property type="entry name" value="ABC transporter type 1, transmembrane domain"/>
    <property type="match status" value="1"/>
</dbReference>
<dbReference type="InterPro" id="IPR039421">
    <property type="entry name" value="Type_1_exporter"/>
</dbReference>
<comment type="caution">
    <text evidence="14">The sequence shown here is derived from an EMBL/GenBank/DDBJ whole genome shotgun (WGS) entry which is preliminary data.</text>
</comment>
<keyword evidence="6" id="KW-0547">Nucleotide-binding</keyword>
<dbReference type="InterPro" id="IPR036640">
    <property type="entry name" value="ABC1_TM_sf"/>
</dbReference>
<organism evidence="14 15">
    <name type="scientific">Schaalia hyovaginalis</name>
    <dbReference type="NCBI Taxonomy" id="29316"/>
    <lineage>
        <taxon>Bacteria</taxon>
        <taxon>Bacillati</taxon>
        <taxon>Actinomycetota</taxon>
        <taxon>Actinomycetes</taxon>
        <taxon>Actinomycetales</taxon>
        <taxon>Actinomycetaceae</taxon>
        <taxon>Schaalia</taxon>
    </lineage>
</organism>
<evidence type="ECO:0000256" key="7">
    <source>
        <dbReference type="ARBA" id="ARBA00022840"/>
    </source>
</evidence>
<dbReference type="SUPFAM" id="SSF52540">
    <property type="entry name" value="P-loop containing nucleoside triphosphate hydrolases"/>
    <property type="match status" value="1"/>
</dbReference>
<evidence type="ECO:0000256" key="6">
    <source>
        <dbReference type="ARBA" id="ARBA00022741"/>
    </source>
</evidence>